<evidence type="ECO:0000313" key="1">
    <source>
        <dbReference type="EnsemblMetazoa" id="Aqu2.1.43287_001"/>
    </source>
</evidence>
<proteinExistence type="predicted"/>
<reference evidence="2" key="1">
    <citation type="journal article" date="2010" name="Nature">
        <title>The Amphimedon queenslandica genome and the evolution of animal complexity.</title>
        <authorList>
            <person name="Srivastava M."/>
            <person name="Simakov O."/>
            <person name="Chapman J."/>
            <person name="Fahey B."/>
            <person name="Gauthier M.E."/>
            <person name="Mitros T."/>
            <person name="Richards G.S."/>
            <person name="Conaco C."/>
            <person name="Dacre M."/>
            <person name="Hellsten U."/>
            <person name="Larroux C."/>
            <person name="Putnam N.H."/>
            <person name="Stanke M."/>
            <person name="Adamska M."/>
            <person name="Darling A."/>
            <person name="Degnan S.M."/>
            <person name="Oakley T.H."/>
            <person name="Plachetzki D.C."/>
            <person name="Zhai Y."/>
            <person name="Adamski M."/>
            <person name="Calcino A."/>
            <person name="Cummins S.F."/>
            <person name="Goodstein D.M."/>
            <person name="Harris C."/>
            <person name="Jackson D.J."/>
            <person name="Leys S.P."/>
            <person name="Shu S."/>
            <person name="Woodcroft B.J."/>
            <person name="Vervoort M."/>
            <person name="Kosik K.S."/>
            <person name="Manning G."/>
            <person name="Degnan B.M."/>
            <person name="Rokhsar D.S."/>
        </authorList>
    </citation>
    <scope>NUCLEOTIDE SEQUENCE [LARGE SCALE GENOMIC DNA]</scope>
</reference>
<dbReference type="SUPFAM" id="SSF52540">
    <property type="entry name" value="P-loop containing nucleoside triphosphate hydrolases"/>
    <property type="match status" value="1"/>
</dbReference>
<sequence>MAAKPKEEVDEESDYYSITDQEREIMKKRRDYILHYKPPVWTSPSPDPVSGIPTTIPKVLHANIVFFGPIGSGKSSLIGSLCRAVNQLSSFPERVLQTLRVNHPDSHGTQNWLETPGNPSKTIIYQDTRGDTDMSNQERMKHDFSLRGIYKDEAPMGDVPFYSKHWWTSQRFFWERSLSDVPHTVVFVFDGSSEPFLDQESLSFFKTIFEDCTKYGYEPIIVITHLDLICRTAQREGKNWEIEVHHKKDKVLQAFEDLHLTRKSIYFVTNFNRGGDRGSIPLWQSSDRGFDKVNKTMIDLSRDLLSIANRFIDRHYGHKRCCLI</sequence>
<dbReference type="InParanoid" id="A0A1X7VT74"/>
<reference evidence="1" key="2">
    <citation type="submission" date="2017-05" db="UniProtKB">
        <authorList>
            <consortium name="EnsemblMetazoa"/>
        </authorList>
    </citation>
    <scope>IDENTIFICATION</scope>
</reference>
<dbReference type="EnsemblMetazoa" id="Aqu2.1.43287_001">
    <property type="protein sequence ID" value="Aqu2.1.43287_001"/>
    <property type="gene ID" value="Aqu2.1.43287"/>
</dbReference>
<dbReference type="Proteomes" id="UP000007879">
    <property type="component" value="Unassembled WGS sequence"/>
</dbReference>
<dbReference type="eggNOG" id="ENOG502SEZ7">
    <property type="taxonomic scope" value="Eukaryota"/>
</dbReference>
<evidence type="ECO:0000313" key="2">
    <source>
        <dbReference type="Proteomes" id="UP000007879"/>
    </source>
</evidence>
<keyword evidence="2" id="KW-1185">Reference proteome</keyword>
<dbReference type="InterPro" id="IPR027417">
    <property type="entry name" value="P-loop_NTPase"/>
</dbReference>
<gene>
    <name evidence="1" type="primary">109582104</name>
</gene>
<dbReference type="KEGG" id="aqu:109582104"/>
<protein>
    <recommendedName>
        <fullName evidence="3">G domain-containing protein</fullName>
    </recommendedName>
</protein>
<name>A0A1X7VT74_AMPQE</name>
<dbReference type="Gene3D" id="3.40.50.300">
    <property type="entry name" value="P-loop containing nucleotide triphosphate hydrolases"/>
    <property type="match status" value="1"/>
</dbReference>
<accession>A0A1X7VT74</accession>
<dbReference type="AlphaFoldDB" id="A0A1X7VT74"/>
<dbReference type="OrthoDB" id="25620at2759"/>
<organism evidence="1">
    <name type="scientific">Amphimedon queenslandica</name>
    <name type="common">Sponge</name>
    <dbReference type="NCBI Taxonomy" id="400682"/>
    <lineage>
        <taxon>Eukaryota</taxon>
        <taxon>Metazoa</taxon>
        <taxon>Porifera</taxon>
        <taxon>Demospongiae</taxon>
        <taxon>Heteroscleromorpha</taxon>
        <taxon>Haplosclerida</taxon>
        <taxon>Niphatidae</taxon>
        <taxon>Amphimedon</taxon>
    </lineage>
</organism>
<dbReference type="EnsemblMetazoa" id="XM_019996704.1">
    <property type="protein sequence ID" value="XP_019852263.1"/>
    <property type="gene ID" value="LOC109582104"/>
</dbReference>
<evidence type="ECO:0008006" key="3">
    <source>
        <dbReference type="Google" id="ProtNLM"/>
    </source>
</evidence>